<accession>A0A1Z5HU41</accession>
<keyword evidence="2" id="KW-0456">Lyase</keyword>
<dbReference type="InterPro" id="IPR001303">
    <property type="entry name" value="Aldolase_II/adducin_N"/>
</dbReference>
<reference evidence="5" key="1">
    <citation type="journal article" date="2017" name="Appl. Environ. Microbiol.">
        <title>Genomic Analysis of Calderihabitans maritimus KKC1, a Thermophilic, Hydrogenogenic, Carboxydotrophic Bacterium Isolated from Marine Sediment.</title>
        <authorList>
            <person name="Omae K."/>
            <person name="Yoneda Y."/>
            <person name="Fukuyama Y."/>
            <person name="Yoshida T."/>
            <person name="Sako Y."/>
        </authorList>
    </citation>
    <scope>NUCLEOTIDE SEQUENCE [LARGE SCALE GENOMIC DNA]</scope>
    <source>
        <strain evidence="5">KKC1</strain>
    </source>
</reference>
<dbReference type="SMART" id="SM01007">
    <property type="entry name" value="Aldolase_II"/>
    <property type="match status" value="1"/>
</dbReference>
<dbReference type="GO" id="GO:0005829">
    <property type="term" value="C:cytosol"/>
    <property type="evidence" value="ECO:0007669"/>
    <property type="project" value="TreeGrafter"/>
</dbReference>
<evidence type="ECO:0000256" key="2">
    <source>
        <dbReference type="ARBA" id="ARBA00023239"/>
    </source>
</evidence>
<dbReference type="InterPro" id="IPR050197">
    <property type="entry name" value="Aldolase_class_II_sugar_metab"/>
</dbReference>
<proteinExistence type="predicted"/>
<dbReference type="GO" id="GO:0016832">
    <property type="term" value="F:aldehyde-lyase activity"/>
    <property type="evidence" value="ECO:0007669"/>
    <property type="project" value="TreeGrafter"/>
</dbReference>
<dbReference type="GO" id="GO:0046872">
    <property type="term" value="F:metal ion binding"/>
    <property type="evidence" value="ECO:0007669"/>
    <property type="project" value="UniProtKB-KW"/>
</dbReference>
<evidence type="ECO:0000313" key="5">
    <source>
        <dbReference type="Proteomes" id="UP000197032"/>
    </source>
</evidence>
<name>A0A1Z5HU41_9FIRM</name>
<feature type="domain" description="Class II aldolase/adducin N-terminal" evidence="3">
    <location>
        <begin position="3"/>
        <end position="176"/>
    </location>
</feature>
<dbReference type="GO" id="GO:0019323">
    <property type="term" value="P:pentose catabolic process"/>
    <property type="evidence" value="ECO:0007669"/>
    <property type="project" value="TreeGrafter"/>
</dbReference>
<organism evidence="4 5">
    <name type="scientific">Calderihabitans maritimus</name>
    <dbReference type="NCBI Taxonomy" id="1246530"/>
    <lineage>
        <taxon>Bacteria</taxon>
        <taxon>Bacillati</taxon>
        <taxon>Bacillota</taxon>
        <taxon>Clostridia</taxon>
        <taxon>Neomoorellales</taxon>
        <taxon>Calderihabitantaceae</taxon>
        <taxon>Calderihabitans</taxon>
    </lineage>
</organism>
<dbReference type="Proteomes" id="UP000197032">
    <property type="component" value="Unassembled WGS sequence"/>
</dbReference>
<keyword evidence="5" id="KW-1185">Reference proteome</keyword>
<comment type="caution">
    <text evidence="4">The sequence shown here is derived from an EMBL/GenBank/DDBJ whole genome shotgun (WGS) entry which is preliminary data.</text>
</comment>
<evidence type="ECO:0000313" key="4">
    <source>
        <dbReference type="EMBL" id="GAW93059.1"/>
    </source>
</evidence>
<dbReference type="InterPro" id="IPR036409">
    <property type="entry name" value="Aldolase_II/adducin_N_sf"/>
</dbReference>
<dbReference type="RefSeq" id="WP_088554274.1">
    <property type="nucleotide sequence ID" value="NZ_BDGJ01000111.1"/>
</dbReference>
<evidence type="ECO:0000256" key="1">
    <source>
        <dbReference type="ARBA" id="ARBA00022723"/>
    </source>
</evidence>
<dbReference type="Pfam" id="PF00596">
    <property type="entry name" value="Aldolase_II"/>
    <property type="match status" value="1"/>
</dbReference>
<protein>
    <submittedName>
        <fullName evidence="4">L-fuculose phosphate aldolase</fullName>
    </submittedName>
</protein>
<dbReference type="SUPFAM" id="SSF53639">
    <property type="entry name" value="AraD/HMP-PK domain-like"/>
    <property type="match status" value="1"/>
</dbReference>
<dbReference type="EMBL" id="BDGJ01000111">
    <property type="protein sequence ID" value="GAW93059.1"/>
    <property type="molecule type" value="Genomic_DNA"/>
</dbReference>
<dbReference type="PANTHER" id="PTHR22789">
    <property type="entry name" value="FUCULOSE PHOSPHATE ALDOLASE"/>
    <property type="match status" value="1"/>
</dbReference>
<evidence type="ECO:0000259" key="3">
    <source>
        <dbReference type="SMART" id="SM01007"/>
    </source>
</evidence>
<dbReference type="OrthoDB" id="9786287at2"/>
<gene>
    <name evidence="4" type="ORF">KKC1_22000</name>
</gene>
<dbReference type="NCBIfam" id="NF006413">
    <property type="entry name" value="PRK08660.1"/>
    <property type="match status" value="1"/>
</dbReference>
<dbReference type="PANTHER" id="PTHR22789:SF0">
    <property type="entry name" value="3-OXO-TETRONATE 4-PHOSPHATE DECARBOXYLASE-RELATED"/>
    <property type="match status" value="1"/>
</dbReference>
<keyword evidence="1" id="KW-0479">Metal-binding</keyword>
<dbReference type="Gene3D" id="3.40.225.10">
    <property type="entry name" value="Class II aldolase/adducin N-terminal domain"/>
    <property type="match status" value="1"/>
</dbReference>
<sequence length="187" mass="20698">MREEFIKIGHHLFLSGLITSHGGNMSIRIGDRIFITRRGSMLGCLREEDIVETGLEQDDEGTALASRELEVHRAIYRVTSAQAVLHAHPPYSIVLSMTRKEIVPVDAEGAYLLGKVPVVTVKESIGSPEVAEKLPGFLKEYKIALVHAHGSFAIGESLEEAYHWTSCMEASSKIIYLLQKMGYTSSK</sequence>
<dbReference type="AlphaFoldDB" id="A0A1Z5HU41"/>